<keyword evidence="1" id="KW-1133">Transmembrane helix</keyword>
<dbReference type="Proteomes" id="UP001432027">
    <property type="component" value="Unassembled WGS sequence"/>
</dbReference>
<comment type="caution">
    <text evidence="2">The sequence shown here is derived from an EMBL/GenBank/DDBJ whole genome shotgun (WGS) entry which is preliminary data.</text>
</comment>
<organism evidence="2 3">
    <name type="scientific">Pristionchus entomophagus</name>
    <dbReference type="NCBI Taxonomy" id="358040"/>
    <lineage>
        <taxon>Eukaryota</taxon>
        <taxon>Metazoa</taxon>
        <taxon>Ecdysozoa</taxon>
        <taxon>Nematoda</taxon>
        <taxon>Chromadorea</taxon>
        <taxon>Rhabditida</taxon>
        <taxon>Rhabditina</taxon>
        <taxon>Diplogasteromorpha</taxon>
        <taxon>Diplogasteroidea</taxon>
        <taxon>Neodiplogasteridae</taxon>
        <taxon>Pristionchus</taxon>
    </lineage>
</organism>
<dbReference type="AlphaFoldDB" id="A0AAV5TNY6"/>
<sequence>ISMDDIPQSTLTGQGVVYVLAVAFNLLLLYFSLFGQRMPYRAVRWHILNVSVWNIVSTVFYSSYGDHTPWMNYMHNANVEHYYGYIKQFCFTTFHNGMILVFIESLIVFFIPSLDNSFLFSMFWLFLICGLANATLLFTFLARVRPFTLLFSRKVNAMFWYDPISLYQVSLVVIFTHSFVIYLIAFI</sequence>
<feature type="non-terminal residue" evidence="2">
    <location>
        <position position="1"/>
    </location>
</feature>
<feature type="transmembrane region" description="Helical" evidence="1">
    <location>
        <begin position="47"/>
        <end position="65"/>
    </location>
</feature>
<dbReference type="EMBL" id="BTSX01000004">
    <property type="protein sequence ID" value="GMS95897.1"/>
    <property type="molecule type" value="Genomic_DNA"/>
</dbReference>
<feature type="transmembrane region" description="Helical" evidence="1">
    <location>
        <begin position="15"/>
        <end position="35"/>
    </location>
</feature>
<feature type="transmembrane region" description="Helical" evidence="1">
    <location>
        <begin position="85"/>
        <end position="111"/>
    </location>
</feature>
<proteinExistence type="predicted"/>
<feature type="transmembrane region" description="Helical" evidence="1">
    <location>
        <begin position="123"/>
        <end position="144"/>
    </location>
</feature>
<gene>
    <name evidence="2" type="ORF">PENTCL1PPCAC_18072</name>
</gene>
<keyword evidence="1" id="KW-0472">Membrane</keyword>
<reference evidence="2" key="1">
    <citation type="submission" date="2023-10" db="EMBL/GenBank/DDBJ databases">
        <title>Genome assembly of Pristionchus species.</title>
        <authorList>
            <person name="Yoshida K."/>
            <person name="Sommer R.J."/>
        </authorList>
    </citation>
    <scope>NUCLEOTIDE SEQUENCE</scope>
    <source>
        <strain evidence="2">RS0144</strain>
    </source>
</reference>
<keyword evidence="1" id="KW-0812">Transmembrane</keyword>
<evidence type="ECO:0000256" key="1">
    <source>
        <dbReference type="SAM" id="Phobius"/>
    </source>
</evidence>
<accession>A0AAV5TNY6</accession>
<protein>
    <recommendedName>
        <fullName evidence="4">G protein-coupled receptor</fullName>
    </recommendedName>
</protein>
<evidence type="ECO:0000313" key="3">
    <source>
        <dbReference type="Proteomes" id="UP001432027"/>
    </source>
</evidence>
<keyword evidence="3" id="KW-1185">Reference proteome</keyword>
<feature type="non-terminal residue" evidence="2">
    <location>
        <position position="187"/>
    </location>
</feature>
<name>A0AAV5TNY6_9BILA</name>
<evidence type="ECO:0000313" key="2">
    <source>
        <dbReference type="EMBL" id="GMS95897.1"/>
    </source>
</evidence>
<feature type="transmembrane region" description="Helical" evidence="1">
    <location>
        <begin position="164"/>
        <end position="185"/>
    </location>
</feature>
<evidence type="ECO:0008006" key="4">
    <source>
        <dbReference type="Google" id="ProtNLM"/>
    </source>
</evidence>